<dbReference type="EMBL" id="JAPZVQ010000001">
    <property type="protein sequence ID" value="MDA1383708.1"/>
    <property type="molecule type" value="Genomic_DNA"/>
</dbReference>
<evidence type="ECO:0000313" key="2">
    <source>
        <dbReference type="EMBL" id="MDA1383708.1"/>
    </source>
</evidence>
<feature type="signal peptide" evidence="1">
    <location>
        <begin position="1"/>
        <end position="32"/>
    </location>
</feature>
<reference evidence="3 5" key="2">
    <citation type="submission" date="2023-07" db="EMBL/GenBank/DDBJ databases">
        <title>Sequencing the genomes of 1000 actinobacteria strains.</title>
        <authorList>
            <person name="Klenk H.-P."/>
        </authorList>
    </citation>
    <scope>NUCLEOTIDE SEQUENCE [LARGE SCALE GENOMIC DNA]</scope>
    <source>
        <strain evidence="3 5">DSM 44724</strain>
    </source>
</reference>
<keyword evidence="1" id="KW-0732">Signal</keyword>
<name>A0A9X3PQQ1_9ACTN</name>
<dbReference type="InterPro" id="IPR006311">
    <property type="entry name" value="TAT_signal"/>
</dbReference>
<evidence type="ECO:0000313" key="4">
    <source>
        <dbReference type="Proteomes" id="UP001145799"/>
    </source>
</evidence>
<protein>
    <recommendedName>
        <fullName evidence="6">CVNH domain-containing protein</fullName>
    </recommendedName>
</protein>
<dbReference type="AlphaFoldDB" id="A0A9X3PQQ1"/>
<evidence type="ECO:0000313" key="5">
    <source>
        <dbReference type="Proteomes" id="UP001183604"/>
    </source>
</evidence>
<evidence type="ECO:0008006" key="6">
    <source>
        <dbReference type="Google" id="ProtNLM"/>
    </source>
</evidence>
<dbReference type="Proteomes" id="UP001183604">
    <property type="component" value="Unassembled WGS sequence"/>
</dbReference>
<organism evidence="2 4">
    <name type="scientific">Glycomyces lechevalierae</name>
    <dbReference type="NCBI Taxonomy" id="256034"/>
    <lineage>
        <taxon>Bacteria</taxon>
        <taxon>Bacillati</taxon>
        <taxon>Actinomycetota</taxon>
        <taxon>Actinomycetes</taxon>
        <taxon>Glycomycetales</taxon>
        <taxon>Glycomycetaceae</taxon>
        <taxon>Glycomyces</taxon>
    </lineage>
</organism>
<sequence length="147" mass="15017">MQRTLTTRWAALAGAAVLAFTGAALTAAPAQAETRAWSCTKGKNPDSGDSGGVDVYATCSASGNRVSARFNADGEHFLVCDHYPNGYSTYARLTVAGNGTATYYSSGSGRCTDFNLSFDEGLAVSVEVCTADTSTAVCSGRSSGGVT</sequence>
<evidence type="ECO:0000256" key="1">
    <source>
        <dbReference type="SAM" id="SignalP"/>
    </source>
</evidence>
<dbReference type="EMBL" id="JAVDYD010000001">
    <property type="protein sequence ID" value="MDR7341301.1"/>
    <property type="molecule type" value="Genomic_DNA"/>
</dbReference>
<evidence type="ECO:0000313" key="3">
    <source>
        <dbReference type="EMBL" id="MDR7341301.1"/>
    </source>
</evidence>
<proteinExistence type="predicted"/>
<accession>A0A9X3PQQ1</accession>
<reference evidence="2" key="1">
    <citation type="submission" date="2022-12" db="EMBL/GenBank/DDBJ databases">
        <title>Gycomyces niveus sp.nov., a novel actinomycete isolated from soil in Shouguang.</title>
        <authorList>
            <person name="Yang X."/>
        </authorList>
    </citation>
    <scope>NUCLEOTIDE SEQUENCE</scope>
    <source>
        <strain evidence="2">DSM 44724</strain>
    </source>
</reference>
<keyword evidence="5" id="KW-1185">Reference proteome</keyword>
<dbReference type="Proteomes" id="UP001145799">
    <property type="component" value="Unassembled WGS sequence"/>
</dbReference>
<dbReference type="PROSITE" id="PS51318">
    <property type="entry name" value="TAT"/>
    <property type="match status" value="1"/>
</dbReference>
<comment type="caution">
    <text evidence="2">The sequence shown here is derived from an EMBL/GenBank/DDBJ whole genome shotgun (WGS) entry which is preliminary data.</text>
</comment>
<feature type="chain" id="PRO_5040720689" description="CVNH domain-containing protein" evidence="1">
    <location>
        <begin position="33"/>
        <end position="147"/>
    </location>
</feature>
<dbReference type="RefSeq" id="WP_270119875.1">
    <property type="nucleotide sequence ID" value="NZ_BAAAOM010000001.1"/>
</dbReference>
<gene>
    <name evidence="3" type="ORF">J2S69_005020</name>
    <name evidence="2" type="ORF">O2L01_01830</name>
</gene>